<proteinExistence type="inferred from homology"/>
<dbReference type="InterPro" id="IPR041470">
    <property type="entry name" value="GCP_N"/>
</dbReference>
<dbReference type="OrthoDB" id="78652at2759"/>
<dbReference type="AlphaFoldDB" id="F2U7D6"/>
<sequence length="594" mass="67775">MGEVVELLSGDLFAMLAGIDGECFVLRKDRFRVRPGLQGITSAEHEILDKLCVLGTTFRTLEVFVDTQLTENAGIYRTAVADALDTVLDTYREEILLAQDKFNAGHETALSNLVYRFNHYFVLFPLLANTMEEITHRQLSGCRLLSFLHDRLDQPPDLRGPFALLMRECLRVFLQHVADWVVYGTLSDHRGDFFVQRISDSRQKQGDAYRGVWDDYDLNAKQLLSSISKRTHVRMLELGLYTLLLQGGSPTSGAQGISEDEQRELEQTILSLLSDSGLDAVHLDQTLAHIHERLSEHVWRLLMQQADLVATLQLVKDMFLLGKGDFFVAFLEEATDALTGPITSKSSAEVQSCFENAFVEVGLDKSPLMSMFTVDVDQARSSARLAVDAARMRMMRFAQPLQVLFTNAVLTRYDAVFRFLLKLRVTQHALDLCWKKQMKSRRHQSSAEHTTMWIVRSHMAHIVTSLQSYIHSDVLEAEFGELLRAIQKRASLTSILDHHARFLDNIARRTFQSMDKVTSEIDTLLNTCLDFHHLLTRYPSPGLVPRDQVTAVAERFYKIMAFLVPVLMTVKDRHLSQLLLRVDFNQHFSLMRRP</sequence>
<dbReference type="PANTHER" id="PTHR19302">
    <property type="entry name" value="GAMMA TUBULIN COMPLEX PROTEIN"/>
    <property type="match status" value="1"/>
</dbReference>
<dbReference type="GO" id="GO:0051011">
    <property type="term" value="F:microtubule minus-end binding"/>
    <property type="evidence" value="ECO:0007669"/>
    <property type="project" value="TreeGrafter"/>
</dbReference>
<dbReference type="RefSeq" id="XP_004994857.1">
    <property type="nucleotide sequence ID" value="XM_004994800.1"/>
</dbReference>
<dbReference type="Gene3D" id="1.20.120.1900">
    <property type="entry name" value="Gamma-tubulin complex, C-terminal domain"/>
    <property type="match status" value="1"/>
</dbReference>
<evidence type="ECO:0000256" key="4">
    <source>
        <dbReference type="ARBA" id="ARBA00022701"/>
    </source>
</evidence>
<evidence type="ECO:0000259" key="7">
    <source>
        <dbReference type="Pfam" id="PF04130"/>
    </source>
</evidence>
<keyword evidence="3 6" id="KW-0963">Cytoplasm</keyword>
<dbReference type="FunCoup" id="F2U7D6">
    <property type="interactions" value="1304"/>
</dbReference>
<keyword evidence="5 6" id="KW-0206">Cytoskeleton</keyword>
<dbReference type="Proteomes" id="UP000007799">
    <property type="component" value="Unassembled WGS sequence"/>
</dbReference>
<dbReference type="Pfam" id="PF17681">
    <property type="entry name" value="GCP_N_terminal"/>
    <property type="match status" value="1"/>
</dbReference>
<name>F2U7D6_SALR5</name>
<dbReference type="GO" id="GO:0000930">
    <property type="term" value="C:gamma-tubulin complex"/>
    <property type="evidence" value="ECO:0007669"/>
    <property type="project" value="TreeGrafter"/>
</dbReference>
<dbReference type="GeneID" id="16075437"/>
<dbReference type="GO" id="GO:0051321">
    <property type="term" value="P:meiotic cell cycle"/>
    <property type="evidence" value="ECO:0007669"/>
    <property type="project" value="TreeGrafter"/>
</dbReference>
<evidence type="ECO:0000256" key="1">
    <source>
        <dbReference type="ARBA" id="ARBA00004267"/>
    </source>
</evidence>
<evidence type="ECO:0000259" key="8">
    <source>
        <dbReference type="Pfam" id="PF17681"/>
    </source>
</evidence>
<dbReference type="Pfam" id="PF04130">
    <property type="entry name" value="GCP_C_terminal"/>
    <property type="match status" value="1"/>
</dbReference>
<dbReference type="InParanoid" id="F2U7D6"/>
<organism evidence="10">
    <name type="scientific">Salpingoeca rosetta (strain ATCC 50818 / BSB-021)</name>
    <dbReference type="NCBI Taxonomy" id="946362"/>
    <lineage>
        <taxon>Eukaryota</taxon>
        <taxon>Choanoflagellata</taxon>
        <taxon>Craspedida</taxon>
        <taxon>Salpingoecidae</taxon>
        <taxon>Salpingoeca</taxon>
    </lineage>
</organism>
<dbReference type="OMA" id="QNTCELE"/>
<comment type="subcellular location">
    <subcellularLocation>
        <location evidence="1 6">Cytoplasm</location>
        <location evidence="1 6">Cytoskeleton</location>
        <location evidence="1 6">Microtubule organizing center</location>
    </subcellularLocation>
</comment>
<dbReference type="PANTHER" id="PTHR19302:SF27">
    <property type="entry name" value="GAMMA-TUBULIN COMPLEX COMPONENT 4"/>
    <property type="match status" value="1"/>
</dbReference>
<evidence type="ECO:0000256" key="2">
    <source>
        <dbReference type="ARBA" id="ARBA00010337"/>
    </source>
</evidence>
<dbReference type="eggNOG" id="KOG2065">
    <property type="taxonomic scope" value="Eukaryota"/>
</dbReference>
<evidence type="ECO:0000256" key="5">
    <source>
        <dbReference type="ARBA" id="ARBA00023212"/>
    </source>
</evidence>
<evidence type="ECO:0000313" key="10">
    <source>
        <dbReference type="Proteomes" id="UP000007799"/>
    </source>
</evidence>
<dbReference type="GO" id="GO:0007020">
    <property type="term" value="P:microtubule nucleation"/>
    <property type="evidence" value="ECO:0007669"/>
    <property type="project" value="InterPro"/>
</dbReference>
<dbReference type="InterPro" id="IPR042241">
    <property type="entry name" value="GCP_C_sf"/>
</dbReference>
<dbReference type="EMBL" id="GL832963">
    <property type="protein sequence ID" value="EGD83353.1"/>
    <property type="molecule type" value="Genomic_DNA"/>
</dbReference>
<feature type="domain" description="Gamma tubulin complex component C-terminal" evidence="7">
    <location>
        <begin position="308"/>
        <end position="588"/>
    </location>
</feature>
<comment type="similarity">
    <text evidence="2 6">Belongs to the TUBGCP family.</text>
</comment>
<protein>
    <recommendedName>
        <fullName evidence="6">Spindle pole body component</fullName>
    </recommendedName>
</protein>
<dbReference type="GO" id="GO:0005874">
    <property type="term" value="C:microtubule"/>
    <property type="evidence" value="ECO:0007669"/>
    <property type="project" value="UniProtKB-KW"/>
</dbReference>
<keyword evidence="4 6" id="KW-0493">Microtubule</keyword>
<dbReference type="InterPro" id="IPR007259">
    <property type="entry name" value="GCP"/>
</dbReference>
<dbReference type="GO" id="GO:0051225">
    <property type="term" value="P:spindle assembly"/>
    <property type="evidence" value="ECO:0007669"/>
    <property type="project" value="TreeGrafter"/>
</dbReference>
<evidence type="ECO:0000313" key="9">
    <source>
        <dbReference type="EMBL" id="EGD83353.1"/>
    </source>
</evidence>
<dbReference type="InterPro" id="IPR040457">
    <property type="entry name" value="GCP_C"/>
</dbReference>
<dbReference type="GO" id="GO:0043015">
    <property type="term" value="F:gamma-tubulin binding"/>
    <property type="evidence" value="ECO:0007669"/>
    <property type="project" value="InterPro"/>
</dbReference>
<evidence type="ECO:0000256" key="6">
    <source>
        <dbReference type="RuleBase" id="RU363050"/>
    </source>
</evidence>
<accession>F2U7D6</accession>
<dbReference type="KEGG" id="sre:PTSG_03961"/>
<dbReference type="STRING" id="946362.F2U7D6"/>
<keyword evidence="10" id="KW-1185">Reference proteome</keyword>
<evidence type="ECO:0000256" key="3">
    <source>
        <dbReference type="ARBA" id="ARBA00022490"/>
    </source>
</evidence>
<dbReference type="GO" id="GO:0031122">
    <property type="term" value="P:cytoplasmic microtubule organization"/>
    <property type="evidence" value="ECO:0007669"/>
    <property type="project" value="TreeGrafter"/>
</dbReference>
<dbReference type="GO" id="GO:0000278">
    <property type="term" value="P:mitotic cell cycle"/>
    <property type="evidence" value="ECO:0007669"/>
    <property type="project" value="TreeGrafter"/>
</dbReference>
<feature type="domain" description="Gamma tubulin complex component protein N-terminal" evidence="8">
    <location>
        <begin position="11"/>
        <end position="304"/>
    </location>
</feature>
<dbReference type="GO" id="GO:0000922">
    <property type="term" value="C:spindle pole"/>
    <property type="evidence" value="ECO:0007669"/>
    <property type="project" value="InterPro"/>
</dbReference>
<reference evidence="9" key="1">
    <citation type="submission" date="2009-08" db="EMBL/GenBank/DDBJ databases">
        <title>Annotation of Salpingoeca rosetta.</title>
        <authorList>
            <consortium name="The Broad Institute Genome Sequencing Platform"/>
            <person name="Russ C."/>
            <person name="Cuomo C."/>
            <person name="Burger G."/>
            <person name="Gray M.W."/>
            <person name="Holland P.W.H."/>
            <person name="King N."/>
            <person name="Lang F.B.F."/>
            <person name="Roger A.J."/>
            <person name="Ruiz-Trillo I."/>
            <person name="Young S.K."/>
            <person name="Zeng Q."/>
            <person name="Gargeya S."/>
            <person name="Alvarado L."/>
            <person name="Berlin A."/>
            <person name="Chapman S.B."/>
            <person name="Chen Z."/>
            <person name="Freedman E."/>
            <person name="Gellesch M."/>
            <person name="Goldberg J."/>
            <person name="Griggs A."/>
            <person name="Gujja S."/>
            <person name="Heilman E."/>
            <person name="Heiman D."/>
            <person name="Howarth C."/>
            <person name="Mehta T."/>
            <person name="Neiman D."/>
            <person name="Pearson M."/>
            <person name="Roberts A."/>
            <person name="Saif S."/>
            <person name="Shea T."/>
            <person name="Shenoy N."/>
            <person name="Sisk P."/>
            <person name="Stolte C."/>
            <person name="Sykes S."/>
            <person name="White J."/>
            <person name="Yandava C."/>
            <person name="Haas B."/>
            <person name="Nusbaum C."/>
            <person name="Birren B."/>
        </authorList>
    </citation>
    <scope>NUCLEOTIDE SEQUENCE [LARGE SCALE GENOMIC DNA]</scope>
    <source>
        <strain evidence="9">ATCC 50818</strain>
    </source>
</reference>
<gene>
    <name evidence="9" type="ORF">PTSG_03961</name>
</gene>